<dbReference type="GO" id="GO:0005829">
    <property type="term" value="C:cytosol"/>
    <property type="evidence" value="ECO:0007669"/>
    <property type="project" value="TreeGrafter"/>
</dbReference>
<proteinExistence type="inferred from homology"/>
<evidence type="ECO:0000256" key="3">
    <source>
        <dbReference type="ARBA" id="ARBA00022679"/>
    </source>
</evidence>
<dbReference type="InterPro" id="IPR029056">
    <property type="entry name" value="Ribokinase-like"/>
</dbReference>
<keyword evidence="4" id="KW-0547">Nucleotide-binding</keyword>
<evidence type="ECO:0000256" key="6">
    <source>
        <dbReference type="ARBA" id="ARBA00022840"/>
    </source>
</evidence>
<dbReference type="InterPro" id="IPR004625">
    <property type="entry name" value="PyrdxlKinase"/>
</dbReference>
<accession>A0A1Q2YDM9</accession>
<dbReference type="AlphaFoldDB" id="A0A1Q2YDM9"/>
<dbReference type="OrthoDB" id="2104723at2759"/>
<dbReference type="Pfam" id="PF08543">
    <property type="entry name" value="Phos_pyr_kin"/>
    <property type="match status" value="1"/>
</dbReference>
<dbReference type="GO" id="GO:0005524">
    <property type="term" value="F:ATP binding"/>
    <property type="evidence" value="ECO:0007669"/>
    <property type="project" value="UniProtKB-KW"/>
</dbReference>
<dbReference type="GO" id="GO:0009443">
    <property type="term" value="P:pyridoxal 5'-phosphate salvage"/>
    <property type="evidence" value="ECO:0007669"/>
    <property type="project" value="InterPro"/>
</dbReference>
<sequence>MTSQDIIVRSTSVLSIQSHVVHGYVGNKASTFPLQMLNWDVDVLNTVNFSNHTGYGFLKGECATGEQLLEIYNGLKQINVQYNAILTGYVHGFDTLEAVGKICTDIKDRANSTNKEVVWLLDPVMGDEGVLYVEKDVIPVYRKILGTQKVDIVTPNQYELELLVDQKITCLRTLKKALQLFHENYNVKHIVLSSLFAEFFEDLEGGKETIYCCVSSIGIPEKLAFFRIEKISGYFTGVGDMFSALLLDRITKTGDIIVSVSEVLTIMKNVLTTTKKLGGALGKIGNKNMKDCELRVIECRQFYDHHHSHYDPIFIDN</sequence>
<evidence type="ECO:0000313" key="9">
    <source>
        <dbReference type="Proteomes" id="UP000186136"/>
    </source>
</evidence>
<dbReference type="EC" id="2.7.1.35" evidence="2"/>
<keyword evidence="3" id="KW-0808">Transferase</keyword>
<dbReference type="Gene3D" id="3.40.1190.20">
    <property type="match status" value="1"/>
</dbReference>
<dbReference type="PANTHER" id="PTHR10534:SF2">
    <property type="entry name" value="PYRIDOXAL KINASE"/>
    <property type="match status" value="1"/>
</dbReference>
<evidence type="ECO:0000256" key="5">
    <source>
        <dbReference type="ARBA" id="ARBA00022777"/>
    </source>
</evidence>
<dbReference type="NCBIfam" id="TIGR00687">
    <property type="entry name" value="pyridox_kin"/>
    <property type="match status" value="1"/>
</dbReference>
<evidence type="ECO:0000256" key="4">
    <source>
        <dbReference type="ARBA" id="ARBA00022741"/>
    </source>
</evidence>
<organism evidence="8 9">
    <name type="scientific">Pichia membranifaciens</name>
    <dbReference type="NCBI Taxonomy" id="4926"/>
    <lineage>
        <taxon>Eukaryota</taxon>
        <taxon>Fungi</taxon>
        <taxon>Dikarya</taxon>
        <taxon>Ascomycota</taxon>
        <taxon>Saccharomycotina</taxon>
        <taxon>Pichiomycetes</taxon>
        <taxon>Pichiales</taxon>
        <taxon>Pichiaceae</taxon>
        <taxon>Pichia</taxon>
    </lineage>
</organism>
<evidence type="ECO:0000256" key="2">
    <source>
        <dbReference type="ARBA" id="ARBA00012104"/>
    </source>
</evidence>
<reference evidence="8 9" key="1">
    <citation type="submission" date="2016-08" db="EMBL/GenBank/DDBJ databases">
        <title>Whole genome shotgun sequence of Pichia membranifaciens KS47-1.</title>
        <authorList>
            <person name="Konishi M."/>
            <person name="Ishida M."/>
            <person name="Arakawa T."/>
            <person name="Kato Y."/>
            <person name="Horiuchi J."/>
        </authorList>
    </citation>
    <scope>NUCLEOTIDE SEQUENCE [LARGE SCALE GENOMIC DNA]</scope>
    <source>
        <strain evidence="8 9">KS47-1</strain>
    </source>
</reference>
<dbReference type="PANTHER" id="PTHR10534">
    <property type="entry name" value="PYRIDOXAL KINASE"/>
    <property type="match status" value="1"/>
</dbReference>
<evidence type="ECO:0000256" key="1">
    <source>
        <dbReference type="ARBA" id="ARBA00008805"/>
    </source>
</evidence>
<dbReference type="GO" id="GO:0008478">
    <property type="term" value="F:pyridoxal kinase activity"/>
    <property type="evidence" value="ECO:0007669"/>
    <property type="project" value="UniProtKB-EC"/>
</dbReference>
<comment type="caution">
    <text evidence="8">The sequence shown here is derived from an EMBL/GenBank/DDBJ whole genome shotgun (WGS) entry which is preliminary data.</text>
</comment>
<feature type="domain" description="Pyridoxamine kinase/Phosphomethylpyrimidine kinase" evidence="7">
    <location>
        <begin position="116"/>
        <end position="277"/>
    </location>
</feature>
<dbReference type="Proteomes" id="UP000186136">
    <property type="component" value="Unassembled WGS sequence"/>
</dbReference>
<keyword evidence="5" id="KW-0418">Kinase</keyword>
<dbReference type="EMBL" id="BDGI01000042">
    <property type="protein sequence ID" value="GAV27650.1"/>
    <property type="molecule type" value="Genomic_DNA"/>
</dbReference>
<name>A0A1Q2YDM9_9ASCO</name>
<dbReference type="SUPFAM" id="SSF53613">
    <property type="entry name" value="Ribokinase-like"/>
    <property type="match status" value="1"/>
</dbReference>
<dbReference type="InterPro" id="IPR013749">
    <property type="entry name" value="PM/HMP-P_kinase-1"/>
</dbReference>
<protein>
    <recommendedName>
        <fullName evidence="2">pyridoxal kinase</fullName>
        <ecNumber evidence="2">2.7.1.35</ecNumber>
    </recommendedName>
</protein>
<comment type="similarity">
    <text evidence="1">Belongs to the pyridoxine kinase family.</text>
</comment>
<evidence type="ECO:0000313" key="8">
    <source>
        <dbReference type="EMBL" id="GAV27650.1"/>
    </source>
</evidence>
<keyword evidence="9" id="KW-1185">Reference proteome</keyword>
<evidence type="ECO:0000259" key="7">
    <source>
        <dbReference type="Pfam" id="PF08543"/>
    </source>
</evidence>
<keyword evidence="6" id="KW-0067">ATP-binding</keyword>
<gene>
    <name evidence="8" type="ORF">PMKS-001118</name>
</gene>
<dbReference type="CDD" id="cd01173">
    <property type="entry name" value="pyridoxal_pyridoxamine_kinase"/>
    <property type="match status" value="1"/>
</dbReference>